<evidence type="ECO:0000313" key="1">
    <source>
        <dbReference type="EMBL" id="HGV55630.1"/>
    </source>
</evidence>
<protein>
    <submittedName>
        <fullName evidence="1">Uncharacterized protein</fullName>
    </submittedName>
</protein>
<dbReference type="AlphaFoldDB" id="A0A832LXV6"/>
<comment type="caution">
    <text evidence="1">The sequence shown here is derived from an EMBL/GenBank/DDBJ whole genome shotgun (WGS) entry which is preliminary data.</text>
</comment>
<reference evidence="1" key="1">
    <citation type="journal article" date="2020" name="mSystems">
        <title>Genome- and Community-Level Interaction Insights into Carbon Utilization and Element Cycling Functions of Hydrothermarchaeota in Hydrothermal Sediment.</title>
        <authorList>
            <person name="Zhou Z."/>
            <person name="Liu Y."/>
            <person name="Xu W."/>
            <person name="Pan J."/>
            <person name="Luo Z.H."/>
            <person name="Li M."/>
        </authorList>
    </citation>
    <scope>NUCLEOTIDE SEQUENCE [LARGE SCALE GENOMIC DNA]</scope>
    <source>
        <strain evidence="1">SpSt-605</strain>
    </source>
</reference>
<name>A0A832LXV6_9BACT</name>
<sequence length="62" mass="7160">MNSQNKLEEELILCARCAWREFCVKKFSFDNTKPIKCPDFSLDLTFKKGEVKGAEKKDQGDT</sequence>
<gene>
    <name evidence="1" type="ORF">ENT73_06080</name>
</gene>
<organism evidence="1">
    <name type="scientific">Caldimicrobium thiodismutans</name>
    <dbReference type="NCBI Taxonomy" id="1653476"/>
    <lineage>
        <taxon>Bacteria</taxon>
        <taxon>Pseudomonadati</taxon>
        <taxon>Thermodesulfobacteriota</taxon>
        <taxon>Thermodesulfobacteria</taxon>
        <taxon>Thermodesulfobacteriales</taxon>
        <taxon>Thermodesulfobacteriaceae</taxon>
        <taxon>Caldimicrobium</taxon>
    </lineage>
</organism>
<dbReference type="EMBL" id="DSZU01000108">
    <property type="protein sequence ID" value="HGV55630.1"/>
    <property type="molecule type" value="Genomic_DNA"/>
</dbReference>
<proteinExistence type="predicted"/>
<accession>A0A832LXV6</accession>